<dbReference type="Proteomes" id="UP000008204">
    <property type="component" value="Chromosome"/>
</dbReference>
<dbReference type="KEGG" id="cyp:PCC8801_4124"/>
<accession>B7K603</accession>
<keyword evidence="2" id="KW-1185">Reference proteome</keyword>
<dbReference type="OrthoDB" id="422669at2"/>
<dbReference type="AlphaFoldDB" id="B7K603"/>
<organism evidence="1 2">
    <name type="scientific">Rippkaea orientalis (strain PCC 8801 / RF-1)</name>
    <name type="common">Cyanothece sp. (strain PCC 8801)</name>
    <dbReference type="NCBI Taxonomy" id="41431"/>
    <lineage>
        <taxon>Bacteria</taxon>
        <taxon>Bacillati</taxon>
        <taxon>Cyanobacteriota</taxon>
        <taxon>Cyanophyceae</taxon>
        <taxon>Oscillatoriophycideae</taxon>
        <taxon>Chroococcales</taxon>
        <taxon>Aphanothecaceae</taxon>
        <taxon>Rippkaea</taxon>
        <taxon>Rippkaea orientalis</taxon>
    </lineage>
</organism>
<sequence length="252" mass="29885">MSEEALIVNRTGEPYQPARVYYQVSNKKTVLGVFKKLKCMDYEPMRDRWVWLYIAEAKKLRFEISYNKLPKNDPIVLGYFVFRSDQEMLLELRSFERVSAALNFFSPRINWRAAEPTRLRIVNKLFMTSQDNPPSPPNSFDEFFERDNVYINRPELLEQDIIEIQNQYDNEDEKSSAISDYMKQKARKPLPEIEEIPINVHNGGLLVLNMSLMMKHIETWERFQGNENFVMQDLIDKMLADIPDQELDLEED</sequence>
<dbReference type="EMBL" id="CP001287">
    <property type="protein sequence ID" value="ACK68056.1"/>
    <property type="molecule type" value="Genomic_DNA"/>
</dbReference>
<reference evidence="2" key="1">
    <citation type="journal article" date="2011" name="MBio">
        <title>Novel metabolic attributes of the genus Cyanothece, comprising a group of unicellular nitrogen-fixing Cyanobacteria.</title>
        <authorList>
            <person name="Bandyopadhyay A."/>
            <person name="Elvitigala T."/>
            <person name="Welsh E."/>
            <person name="Stockel J."/>
            <person name="Liberton M."/>
            <person name="Min H."/>
            <person name="Sherman L.A."/>
            <person name="Pakrasi H.B."/>
        </authorList>
    </citation>
    <scope>NUCLEOTIDE SEQUENCE [LARGE SCALE GENOMIC DNA]</scope>
    <source>
        <strain evidence="2">PCC 8801</strain>
    </source>
</reference>
<evidence type="ECO:0000313" key="1">
    <source>
        <dbReference type="EMBL" id="ACK68056.1"/>
    </source>
</evidence>
<dbReference type="STRING" id="41431.PCC8801_4124"/>
<gene>
    <name evidence="1" type="ordered locus">PCC8801_4124</name>
</gene>
<dbReference type="eggNOG" id="ENOG50323JH">
    <property type="taxonomic scope" value="Bacteria"/>
</dbReference>
<protein>
    <submittedName>
        <fullName evidence="1">Uncharacterized protein</fullName>
    </submittedName>
</protein>
<proteinExistence type="predicted"/>
<dbReference type="HOGENOM" id="CLU_1097041_0_0_3"/>
<dbReference type="RefSeq" id="WP_015785108.1">
    <property type="nucleotide sequence ID" value="NC_011726.1"/>
</dbReference>
<evidence type="ECO:0000313" key="2">
    <source>
        <dbReference type="Proteomes" id="UP000008204"/>
    </source>
</evidence>
<name>B7K603_RIPO1</name>